<dbReference type="eggNOG" id="ENOG502Z890">
    <property type="taxonomic scope" value="Bacteria"/>
</dbReference>
<dbReference type="KEGG" id="salf:SMD44_02440"/>
<keyword evidence="4" id="KW-1185">Reference proteome</keyword>
<dbReference type="STRING" id="67267.GCA_000716675_04426"/>
<feature type="compositionally biased region" description="Polar residues" evidence="1">
    <location>
        <begin position="206"/>
        <end position="218"/>
    </location>
</feature>
<proteinExistence type="predicted"/>
<feature type="region of interest" description="Disordered" evidence="1">
    <location>
        <begin position="280"/>
        <end position="301"/>
    </location>
</feature>
<evidence type="ECO:0000313" key="3">
    <source>
        <dbReference type="EMBL" id="ARX83026.1"/>
    </source>
</evidence>
<feature type="region of interest" description="Disordered" evidence="1">
    <location>
        <begin position="1"/>
        <end position="49"/>
    </location>
</feature>
<feature type="compositionally biased region" description="Gly residues" evidence="1">
    <location>
        <begin position="125"/>
        <end position="176"/>
    </location>
</feature>
<protein>
    <recommendedName>
        <fullName evidence="2">DUF1996 domain-containing protein</fullName>
    </recommendedName>
</protein>
<dbReference type="PANTHER" id="PTHR43662">
    <property type="match status" value="1"/>
</dbReference>
<evidence type="ECO:0000256" key="1">
    <source>
        <dbReference type="SAM" id="MobiDB-lite"/>
    </source>
</evidence>
<reference evidence="3 4" key="1">
    <citation type="submission" date="2017-05" db="EMBL/GenBank/DDBJ databases">
        <title>Streptomyces alboflavus Genome sequencing and assembly.</title>
        <authorList>
            <person name="Wang Y."/>
            <person name="Du B."/>
            <person name="Ding Y."/>
            <person name="Liu H."/>
            <person name="Hou Q."/>
            <person name="Liu K."/>
            <person name="Wang C."/>
            <person name="Yao L."/>
        </authorList>
    </citation>
    <scope>NUCLEOTIDE SEQUENCE [LARGE SCALE GENOMIC DNA]</scope>
    <source>
        <strain evidence="3 4">MDJK44</strain>
    </source>
</reference>
<evidence type="ECO:0000313" key="4">
    <source>
        <dbReference type="Proteomes" id="UP000195880"/>
    </source>
</evidence>
<dbReference type="AlphaFoldDB" id="A0A1Z1W9D0"/>
<feature type="domain" description="DUF1996" evidence="2">
    <location>
        <begin position="226"/>
        <end position="450"/>
    </location>
</feature>
<feature type="region of interest" description="Disordered" evidence="1">
    <location>
        <begin position="75"/>
        <end position="223"/>
    </location>
</feature>
<dbReference type="Pfam" id="PF09362">
    <property type="entry name" value="DUF1996"/>
    <property type="match status" value="1"/>
</dbReference>
<feature type="compositionally biased region" description="Low complexity" evidence="1">
    <location>
        <begin position="20"/>
        <end position="32"/>
    </location>
</feature>
<organism evidence="3 4">
    <name type="scientific">Streptomyces alboflavus</name>
    <dbReference type="NCBI Taxonomy" id="67267"/>
    <lineage>
        <taxon>Bacteria</taxon>
        <taxon>Bacillati</taxon>
        <taxon>Actinomycetota</taxon>
        <taxon>Actinomycetes</taxon>
        <taxon>Kitasatosporales</taxon>
        <taxon>Streptomycetaceae</taxon>
        <taxon>Streptomyces</taxon>
    </lineage>
</organism>
<dbReference type="Proteomes" id="UP000195880">
    <property type="component" value="Chromosome"/>
</dbReference>
<sequence length="471" mass="50190">MNVYANAEEGGGPPPESQVQNQAQGGNQQATTISCPDVGNQLPEVPEGARAEVDRELATLDSQITDAYAKFAEAEDKNSVLGPLEEQRRPTIENIRSAIDRGGQAPENLDGMAPCTLRADDDGRGGQGGDQGQGGNGGDQGQNGGQGNGQDQGQGGDQGDGQGGDQGQGQGQGQAGNGPEAGDFVDIKSVRPNVQKPRTQRGASRGTFTTNCGTNENGKFNPDNVIVAPGVSNGAHHMHDYVGNQETDAFSGDDDLANGDTSCRNRGDKSTYYWPVLRLQNGNDENDADADGGGRDKNVGEIQTPDQVTLKFVGSPVGKVTAMPRFLRIITGDAKAFTNGDANANASWSCTGFENRQLKDKYPICPRGSKVVRTFNFQSCWDGQNTDSANHRTHVAFADQRSGRCPQGFRAIPQLVQRVVYDVPPGPGFAVDSFPEQLHKPITDHGDFINVFDERLMQRVAKCINGNRRCA</sequence>
<name>A0A1Z1W9D0_9ACTN</name>
<dbReference type="InterPro" id="IPR018535">
    <property type="entry name" value="DUF1996"/>
</dbReference>
<gene>
    <name evidence="3" type="ORF">SMD44_02440</name>
</gene>
<accession>A0A1Z1W9D0</accession>
<dbReference type="EMBL" id="CP021748">
    <property type="protein sequence ID" value="ARX83026.1"/>
    <property type="molecule type" value="Genomic_DNA"/>
</dbReference>
<evidence type="ECO:0000259" key="2">
    <source>
        <dbReference type="Pfam" id="PF09362"/>
    </source>
</evidence>
<dbReference type="PANTHER" id="PTHR43662:SF3">
    <property type="entry name" value="DOMAIN PROTEIN, PUTATIVE (AFU_ORTHOLOGUE AFUA_6G11970)-RELATED"/>
    <property type="match status" value="1"/>
</dbReference>